<feature type="transmembrane region" description="Helical" evidence="7">
    <location>
        <begin position="436"/>
        <end position="456"/>
    </location>
</feature>
<evidence type="ECO:0000256" key="2">
    <source>
        <dbReference type="ARBA" id="ARBA00022448"/>
    </source>
</evidence>
<keyword evidence="2 6" id="KW-0813">Transport</keyword>
<dbReference type="AlphaFoldDB" id="V2Y3A0"/>
<dbReference type="Proteomes" id="UP000018227">
    <property type="component" value="Unassembled WGS sequence"/>
</dbReference>
<dbReference type="OrthoDB" id="9762833at2"/>
<dbReference type="PROSITE" id="PS50267">
    <property type="entry name" value="NA_NEUROTRAN_SYMP_3"/>
    <property type="match status" value="1"/>
</dbReference>
<feature type="transmembrane region" description="Helical" evidence="7">
    <location>
        <begin position="43"/>
        <end position="68"/>
    </location>
</feature>
<evidence type="ECO:0000256" key="7">
    <source>
        <dbReference type="SAM" id="Phobius"/>
    </source>
</evidence>
<gene>
    <name evidence="8" type="ORF">GCWU0000282_001443</name>
</gene>
<dbReference type="InterPro" id="IPR000175">
    <property type="entry name" value="Na/ntran_symport"/>
</dbReference>
<feature type="transmembrane region" description="Helical" evidence="7">
    <location>
        <begin position="89"/>
        <end position="115"/>
    </location>
</feature>
<evidence type="ECO:0000256" key="1">
    <source>
        <dbReference type="ARBA" id="ARBA00004141"/>
    </source>
</evidence>
<sequence length="458" mass="50259">MSEKSSRERLESRLGFILISAGCAIGIGNVWKFPYLAGQNGGGIFVLIYLFFLAILGIPVMTMEFSMGRASRKSPVHLYQKIEPEKSKWHLHGIVCMAGNYLLMMFYTTVAGWMIKYFVSMARGDFEGLDKDGVAGAFGGMLGSPSIQVGYMAVVVIVGFFINSIGLQKGLEKVSKWMMSSLLIIMVILAVNSILMPGSREGLSFYLLPDIGEVSEIGWSKVIVSAMNQAFFTLSIGIGAMAIFGSYIGNERRLMGESVHVAVLDTFVAIVSGLIIFPACFTYGVQPDSGPSLIFITLPNIFNNMPLGRIWGSLFFVFMGFAAFSTVLAVFENILACTMDLTGWSRKKASIVNCIALLILSLPCALGFNVLSFIEPMGKGTSFLDLEDFLVSNLILPIGSFIFVMFCISKRGWGWNNFVTEANKGRGIQVKPWMRVYMTYVLPVIVIAVVLLGLFYKG</sequence>
<comment type="caution">
    <text evidence="8">The sequence shown here is derived from an EMBL/GenBank/DDBJ whole genome shotgun (WGS) entry which is preliminary data.</text>
</comment>
<accession>V2Y3A0</accession>
<name>V2Y3A0_9FIRM</name>
<dbReference type="InterPro" id="IPR037272">
    <property type="entry name" value="SNS_sf"/>
</dbReference>
<dbReference type="GO" id="GO:0016020">
    <property type="term" value="C:membrane"/>
    <property type="evidence" value="ECO:0007669"/>
    <property type="project" value="UniProtKB-SubCell"/>
</dbReference>
<comment type="similarity">
    <text evidence="6">Belongs to the sodium:neurotransmitter symporter (SNF) (TC 2.A.22) family.</text>
</comment>
<feature type="transmembrane region" description="Helical" evidence="7">
    <location>
        <begin position="389"/>
        <end position="408"/>
    </location>
</feature>
<evidence type="ECO:0000313" key="8">
    <source>
        <dbReference type="EMBL" id="ESL03453.1"/>
    </source>
</evidence>
<feature type="transmembrane region" description="Helical" evidence="7">
    <location>
        <begin position="147"/>
        <end position="165"/>
    </location>
</feature>
<feature type="transmembrane region" description="Helical" evidence="7">
    <location>
        <begin position="230"/>
        <end position="249"/>
    </location>
</feature>
<dbReference type="SUPFAM" id="SSF161070">
    <property type="entry name" value="SNF-like"/>
    <property type="match status" value="1"/>
</dbReference>
<dbReference type="eggNOG" id="COG0733">
    <property type="taxonomic scope" value="Bacteria"/>
</dbReference>
<protein>
    <recommendedName>
        <fullName evidence="6">Transporter</fullName>
    </recommendedName>
</protein>
<feature type="transmembrane region" description="Helical" evidence="7">
    <location>
        <begin position="310"/>
        <end position="331"/>
    </location>
</feature>
<dbReference type="EMBL" id="ACIL03000011">
    <property type="protein sequence ID" value="ESL03453.1"/>
    <property type="molecule type" value="Genomic_DNA"/>
</dbReference>
<evidence type="ECO:0000256" key="6">
    <source>
        <dbReference type="RuleBase" id="RU003732"/>
    </source>
</evidence>
<dbReference type="NCBIfam" id="NF037979">
    <property type="entry name" value="Na_transp"/>
    <property type="match status" value="1"/>
</dbReference>
<keyword evidence="9" id="KW-1185">Reference proteome</keyword>
<dbReference type="HOGENOM" id="CLU_006855_3_0_9"/>
<feature type="transmembrane region" description="Helical" evidence="7">
    <location>
        <begin position="351"/>
        <end position="374"/>
    </location>
</feature>
<keyword evidence="3 6" id="KW-0812">Transmembrane</keyword>
<proteinExistence type="inferred from homology"/>
<dbReference type="PANTHER" id="PTHR42948:SF1">
    <property type="entry name" value="TRANSPORTER"/>
    <property type="match status" value="1"/>
</dbReference>
<evidence type="ECO:0000256" key="5">
    <source>
        <dbReference type="ARBA" id="ARBA00023136"/>
    </source>
</evidence>
<organism evidence="8 9">
    <name type="scientific">Catonella morbi ATCC 51271</name>
    <dbReference type="NCBI Taxonomy" id="592026"/>
    <lineage>
        <taxon>Bacteria</taxon>
        <taxon>Bacillati</taxon>
        <taxon>Bacillota</taxon>
        <taxon>Clostridia</taxon>
        <taxon>Lachnospirales</taxon>
        <taxon>Lachnospiraceae</taxon>
        <taxon>Catonella</taxon>
    </lineage>
</organism>
<keyword evidence="4 7" id="KW-1133">Transmembrane helix</keyword>
<keyword evidence="6" id="KW-0769">Symport</keyword>
<reference evidence="8 9" key="1">
    <citation type="submission" date="2013-06" db="EMBL/GenBank/DDBJ databases">
        <authorList>
            <person name="Weinstock G."/>
            <person name="Sodergren E."/>
            <person name="Clifton S."/>
            <person name="Fulton L."/>
            <person name="Fulton B."/>
            <person name="Courtney L."/>
            <person name="Fronick C."/>
            <person name="Harrison M."/>
            <person name="Strong C."/>
            <person name="Farmer C."/>
            <person name="Delahaunty K."/>
            <person name="Markovic C."/>
            <person name="Hall O."/>
            <person name="Minx P."/>
            <person name="Tomlinson C."/>
            <person name="Mitreva M."/>
            <person name="Nelson J."/>
            <person name="Hou S."/>
            <person name="Wollam A."/>
            <person name="Pepin K.H."/>
            <person name="Johnson M."/>
            <person name="Bhonagiri V."/>
            <person name="Nash W.E."/>
            <person name="Warren W."/>
            <person name="Chinwalla A."/>
            <person name="Mardis E.R."/>
            <person name="Wilson R.K."/>
        </authorList>
    </citation>
    <scope>NUCLEOTIDE SEQUENCE [LARGE SCALE GENOMIC DNA]</scope>
    <source>
        <strain evidence="8 9">ATCC 51271</strain>
    </source>
</reference>
<keyword evidence="5 7" id="KW-0472">Membrane</keyword>
<feature type="transmembrane region" description="Helical" evidence="7">
    <location>
        <begin position="177"/>
        <end position="196"/>
    </location>
</feature>
<comment type="subcellular location">
    <subcellularLocation>
        <location evidence="1">Membrane</location>
        <topology evidence="1">Multi-pass membrane protein</topology>
    </subcellularLocation>
</comment>
<dbReference type="Pfam" id="PF00209">
    <property type="entry name" value="SNF"/>
    <property type="match status" value="2"/>
</dbReference>
<dbReference type="GO" id="GO:0015293">
    <property type="term" value="F:symporter activity"/>
    <property type="evidence" value="ECO:0007669"/>
    <property type="project" value="UniProtKB-KW"/>
</dbReference>
<dbReference type="CDD" id="cd10336">
    <property type="entry name" value="SLC6sbd_Tyt1-Like"/>
    <property type="match status" value="1"/>
</dbReference>
<dbReference type="PROSITE" id="PS00610">
    <property type="entry name" value="NA_NEUROTRAN_SYMP_1"/>
    <property type="match status" value="1"/>
</dbReference>
<feature type="transmembrane region" description="Helical" evidence="7">
    <location>
        <begin position="12"/>
        <end position="31"/>
    </location>
</feature>
<dbReference type="PANTHER" id="PTHR42948">
    <property type="entry name" value="TRANSPORTER"/>
    <property type="match status" value="1"/>
</dbReference>
<evidence type="ECO:0000256" key="3">
    <source>
        <dbReference type="ARBA" id="ARBA00022692"/>
    </source>
</evidence>
<dbReference type="RefSeq" id="WP_023354323.1">
    <property type="nucleotide sequence ID" value="NZ_KI535367.1"/>
</dbReference>
<dbReference type="InterPro" id="IPR047218">
    <property type="entry name" value="YocR/YhdH-like"/>
</dbReference>
<dbReference type="STRING" id="592026.GCWU0000282_001443"/>
<dbReference type="PRINTS" id="PR00176">
    <property type="entry name" value="NANEUSMPORT"/>
</dbReference>
<evidence type="ECO:0000256" key="4">
    <source>
        <dbReference type="ARBA" id="ARBA00022989"/>
    </source>
</evidence>
<feature type="transmembrane region" description="Helical" evidence="7">
    <location>
        <begin position="261"/>
        <end position="285"/>
    </location>
</feature>
<evidence type="ECO:0000313" key="9">
    <source>
        <dbReference type="Proteomes" id="UP000018227"/>
    </source>
</evidence>